<dbReference type="PANTHER" id="PTHR10668">
    <property type="entry name" value="PHYTOENE DEHYDROGENASE"/>
    <property type="match status" value="1"/>
</dbReference>
<proteinExistence type="inferred from homology"/>
<dbReference type="Pfam" id="PF01593">
    <property type="entry name" value="Amino_oxidase"/>
    <property type="match status" value="1"/>
</dbReference>
<dbReference type="WBParaSite" id="Hba_06207">
    <property type="protein sequence ID" value="Hba_06207"/>
    <property type="gene ID" value="Hba_06207"/>
</dbReference>
<dbReference type="InterPro" id="IPR002937">
    <property type="entry name" value="Amino_oxidase"/>
</dbReference>
<dbReference type="Proteomes" id="UP000095283">
    <property type="component" value="Unplaced"/>
</dbReference>
<evidence type="ECO:0000313" key="8">
    <source>
        <dbReference type="WBParaSite" id="Hba_06207"/>
    </source>
</evidence>
<evidence type="ECO:0000259" key="6">
    <source>
        <dbReference type="Pfam" id="PF01593"/>
    </source>
</evidence>
<keyword evidence="7" id="KW-1185">Reference proteome</keyword>
<dbReference type="InterPro" id="IPR036188">
    <property type="entry name" value="FAD/NAD-bd_sf"/>
</dbReference>
<comment type="subcellular location">
    <subcellularLocation>
        <location evidence="1">Mitochondrion matrix</location>
    </subcellularLocation>
</comment>
<protein>
    <recommendedName>
        <fullName evidence="5">Pyridine nucleotide-disulfide oxidoreductase domain-containing protein 2</fullName>
    </recommendedName>
</protein>
<evidence type="ECO:0000256" key="1">
    <source>
        <dbReference type="ARBA" id="ARBA00004305"/>
    </source>
</evidence>
<dbReference type="SUPFAM" id="SSF51905">
    <property type="entry name" value="FAD/NAD(P)-binding domain"/>
    <property type="match status" value="1"/>
</dbReference>
<organism evidence="7 8">
    <name type="scientific">Heterorhabditis bacteriophora</name>
    <name type="common">Entomopathogenic nematode worm</name>
    <dbReference type="NCBI Taxonomy" id="37862"/>
    <lineage>
        <taxon>Eukaryota</taxon>
        <taxon>Metazoa</taxon>
        <taxon>Ecdysozoa</taxon>
        <taxon>Nematoda</taxon>
        <taxon>Chromadorea</taxon>
        <taxon>Rhabditida</taxon>
        <taxon>Rhabditina</taxon>
        <taxon>Rhabditomorpha</taxon>
        <taxon>Strongyloidea</taxon>
        <taxon>Heterorhabditidae</taxon>
        <taxon>Heterorhabditis</taxon>
    </lineage>
</organism>
<feature type="domain" description="Amine oxidase" evidence="6">
    <location>
        <begin position="41"/>
        <end position="137"/>
    </location>
</feature>
<accession>A0A1I7WM47</accession>
<evidence type="ECO:0000313" key="7">
    <source>
        <dbReference type="Proteomes" id="UP000095283"/>
    </source>
</evidence>
<evidence type="ECO:0000256" key="5">
    <source>
        <dbReference type="ARBA" id="ARBA00040298"/>
    </source>
</evidence>
<comment type="subunit">
    <text evidence="4">Interacts with COX5B; this interaction may contribute to localize PYROXD2 to the inner face of the inner mitochondrial membrane.</text>
</comment>
<dbReference type="AlphaFoldDB" id="A0A1I7WM47"/>
<comment type="function">
    <text evidence="3">Probable oxidoreductase that may play a role as regulator of mitochondrial function.</text>
</comment>
<dbReference type="Gene3D" id="3.50.50.60">
    <property type="entry name" value="FAD/NAD(P)-binding domain"/>
    <property type="match status" value="1"/>
</dbReference>
<dbReference type="GO" id="GO:0005759">
    <property type="term" value="C:mitochondrial matrix"/>
    <property type="evidence" value="ECO:0007669"/>
    <property type="project" value="UniProtKB-SubCell"/>
</dbReference>
<evidence type="ECO:0000256" key="4">
    <source>
        <dbReference type="ARBA" id="ARBA00038825"/>
    </source>
</evidence>
<sequence>MGALTKSIIVNFIRYICYYVLLHHVLGGLDGRTGTWGYVFGGMGTVSNALASAALSHGAELYTNYEVSSILTEDGCVKGVKLANGKEVAANIVLANTTPKITFTDLIEKSVLPQDFRNSINTIDYTSPVTKINVAVRSLPSFSCLPSIDRNPMPHHQTTIHMNCELMQLVHQGVVDYRQGQWSKNPVIEMTIPSAVDRSLVQDDTSHVVSLFTQYTPYKLNDGLWDDSMKEKYATKGIFSLKSTRMLQIFLPVLLDMRSFHHPNLKKYSDLLEGRTWSTRKISIWLIGKLYLKEEKYLSGGGVTGAPGRLGAITALKHWKNSKKY</sequence>
<evidence type="ECO:0000256" key="2">
    <source>
        <dbReference type="ARBA" id="ARBA00006046"/>
    </source>
</evidence>
<dbReference type="GO" id="GO:0016491">
    <property type="term" value="F:oxidoreductase activity"/>
    <property type="evidence" value="ECO:0007669"/>
    <property type="project" value="InterPro"/>
</dbReference>
<reference evidence="8" key="1">
    <citation type="submission" date="2016-11" db="UniProtKB">
        <authorList>
            <consortium name="WormBaseParasite"/>
        </authorList>
    </citation>
    <scope>IDENTIFICATION</scope>
</reference>
<comment type="similarity">
    <text evidence="2">Belongs to the carotenoid/retinoid oxidoreductase family.</text>
</comment>
<dbReference type="PANTHER" id="PTHR10668:SF103">
    <property type="entry name" value="PYRIDINE NUCLEOTIDE-DISULFIDE OXIDOREDUCTASE DOMAIN-CONTAINING PROTEIN 2"/>
    <property type="match status" value="1"/>
</dbReference>
<name>A0A1I7WM47_HETBA</name>
<evidence type="ECO:0000256" key="3">
    <source>
        <dbReference type="ARBA" id="ARBA00037217"/>
    </source>
</evidence>